<dbReference type="NCBIfam" id="TIGR00006">
    <property type="entry name" value="16S rRNA (cytosine(1402)-N(4))-methyltransferase RsmH"/>
    <property type="match status" value="1"/>
</dbReference>
<dbReference type="InterPro" id="IPR002903">
    <property type="entry name" value="RsmH"/>
</dbReference>
<dbReference type="PANTHER" id="PTHR11265:SF0">
    <property type="entry name" value="12S RRNA N4-METHYLCYTIDINE METHYLTRANSFERASE"/>
    <property type="match status" value="1"/>
</dbReference>
<feature type="binding site" evidence="6">
    <location>
        <position position="111"/>
    </location>
    <ligand>
        <name>S-adenosyl-L-methionine</name>
        <dbReference type="ChEBI" id="CHEBI:59789"/>
    </ligand>
</feature>
<dbReference type="HAMAP" id="MF_01007">
    <property type="entry name" value="16SrRNA_methyltr_H"/>
    <property type="match status" value="1"/>
</dbReference>
<keyword evidence="6" id="KW-0963">Cytoplasm</keyword>
<protein>
    <recommendedName>
        <fullName evidence="6">Ribosomal RNA small subunit methyltransferase H</fullName>
        <ecNumber evidence="6">2.1.1.199</ecNumber>
    </recommendedName>
    <alternativeName>
        <fullName evidence="6">16S rRNA m(4)C1402 methyltransferase</fullName>
    </alternativeName>
    <alternativeName>
        <fullName evidence="6">rRNA (cytosine-N(4)-)-methyltransferase RsmH</fullName>
    </alternativeName>
</protein>
<evidence type="ECO:0000256" key="6">
    <source>
        <dbReference type="HAMAP-Rule" id="MF_01007"/>
    </source>
</evidence>
<keyword evidence="8" id="KW-1185">Reference proteome</keyword>
<feature type="binding site" evidence="6">
    <location>
        <begin position="36"/>
        <end position="38"/>
    </location>
    <ligand>
        <name>S-adenosyl-L-methionine</name>
        <dbReference type="ChEBI" id="CHEBI:59789"/>
    </ligand>
</feature>
<comment type="function">
    <text evidence="6">Specifically methylates the N4 position of cytidine in position 1402 (C1402) of 16S rRNA.</text>
</comment>
<dbReference type="Gene3D" id="3.40.50.150">
    <property type="entry name" value="Vaccinia Virus protein VP39"/>
    <property type="match status" value="1"/>
</dbReference>
<dbReference type="OrthoDB" id="9806637at2"/>
<dbReference type="Pfam" id="PF01795">
    <property type="entry name" value="Methyltransf_5"/>
    <property type="match status" value="1"/>
</dbReference>
<feature type="binding site" evidence="6">
    <location>
        <position position="104"/>
    </location>
    <ligand>
        <name>S-adenosyl-L-methionine</name>
        <dbReference type="ChEBI" id="CHEBI:59789"/>
    </ligand>
</feature>
<comment type="similarity">
    <text evidence="1 6">Belongs to the methyltransferase superfamily. RsmH family.</text>
</comment>
<dbReference type="PATRIC" id="fig|52689.4.peg.3127"/>
<evidence type="ECO:0000256" key="5">
    <source>
        <dbReference type="ARBA" id="ARBA00022691"/>
    </source>
</evidence>
<dbReference type="PIRSF" id="PIRSF004486">
    <property type="entry name" value="MraW"/>
    <property type="match status" value="1"/>
</dbReference>
<keyword evidence="4 6" id="KW-0808">Transferase</keyword>
<evidence type="ECO:0000256" key="1">
    <source>
        <dbReference type="ARBA" id="ARBA00010396"/>
    </source>
</evidence>
<evidence type="ECO:0000313" key="7">
    <source>
        <dbReference type="EMBL" id="KNZ43258.1"/>
    </source>
</evidence>
<organism evidence="7 8">
    <name type="scientific">Acetobacterium bakii</name>
    <dbReference type="NCBI Taxonomy" id="52689"/>
    <lineage>
        <taxon>Bacteria</taxon>
        <taxon>Bacillati</taxon>
        <taxon>Bacillota</taxon>
        <taxon>Clostridia</taxon>
        <taxon>Eubacteriales</taxon>
        <taxon>Eubacteriaceae</taxon>
        <taxon>Acetobacterium</taxon>
    </lineage>
</organism>
<dbReference type="AlphaFoldDB" id="A0A0L6U422"/>
<name>A0A0L6U422_9FIRM</name>
<comment type="catalytic activity">
    <reaction evidence="6">
        <text>cytidine(1402) in 16S rRNA + S-adenosyl-L-methionine = N(4)-methylcytidine(1402) in 16S rRNA + S-adenosyl-L-homocysteine + H(+)</text>
        <dbReference type="Rhea" id="RHEA:42928"/>
        <dbReference type="Rhea" id="RHEA-COMP:10286"/>
        <dbReference type="Rhea" id="RHEA-COMP:10287"/>
        <dbReference type="ChEBI" id="CHEBI:15378"/>
        <dbReference type="ChEBI" id="CHEBI:57856"/>
        <dbReference type="ChEBI" id="CHEBI:59789"/>
        <dbReference type="ChEBI" id="CHEBI:74506"/>
        <dbReference type="ChEBI" id="CHEBI:82748"/>
        <dbReference type="EC" id="2.1.1.199"/>
    </reaction>
</comment>
<dbReference type="GO" id="GO:0005737">
    <property type="term" value="C:cytoplasm"/>
    <property type="evidence" value="ECO:0007669"/>
    <property type="project" value="UniProtKB-SubCell"/>
</dbReference>
<accession>A0A0L6U422</accession>
<dbReference type="EC" id="2.1.1.199" evidence="6"/>
<gene>
    <name evidence="6" type="primary">rsmH</name>
    <name evidence="7" type="ORF">AKG39_02115</name>
</gene>
<dbReference type="SUPFAM" id="SSF81799">
    <property type="entry name" value="Putative methyltransferase TM0872, insert domain"/>
    <property type="match status" value="1"/>
</dbReference>
<dbReference type="EMBL" id="LGYO01000006">
    <property type="protein sequence ID" value="KNZ43258.1"/>
    <property type="molecule type" value="Genomic_DNA"/>
</dbReference>
<comment type="subcellular location">
    <subcellularLocation>
        <location evidence="6">Cytoplasm</location>
    </subcellularLocation>
</comment>
<feature type="binding site" evidence="6">
    <location>
        <position position="83"/>
    </location>
    <ligand>
        <name>S-adenosyl-L-methionine</name>
        <dbReference type="ChEBI" id="CHEBI:59789"/>
    </ligand>
</feature>
<keyword evidence="2 6" id="KW-0698">rRNA processing</keyword>
<dbReference type="GO" id="GO:0071424">
    <property type="term" value="F:rRNA (cytosine-N4-)-methyltransferase activity"/>
    <property type="evidence" value="ECO:0007669"/>
    <property type="project" value="UniProtKB-UniRule"/>
</dbReference>
<dbReference type="RefSeq" id="WP_050738707.1">
    <property type="nucleotide sequence ID" value="NZ_LGYO01000006.1"/>
</dbReference>
<evidence type="ECO:0000256" key="4">
    <source>
        <dbReference type="ARBA" id="ARBA00022679"/>
    </source>
</evidence>
<feature type="binding site" evidence="6">
    <location>
        <position position="56"/>
    </location>
    <ligand>
        <name>S-adenosyl-L-methionine</name>
        <dbReference type="ChEBI" id="CHEBI:59789"/>
    </ligand>
</feature>
<keyword evidence="3 6" id="KW-0489">Methyltransferase</keyword>
<sequence length="321" mass="36259">MKPQTFSHNTVLLQESIEGLKINSQGVYVDCTLGGGGHSQWICEALDDAGVLVGIDQDDFALEFAKKRLADYTCRRYFVKSNFASLTKVLESLHLSEINGILYDLGVSSFQLDDDTRGFSYHHDGPLDMRMNQSADLTAETVVNDYHPGDLKKILFIYGEEKFASQIVKSIVRAREIKRIVTTLELSEIIKNAYPPKERYKEKHPSRKTFQAIRLEVNGELRILEDSLSQGLKALKPGGRMCVITFHSLEDRVVKHFFKERANPCTCPPGFPQCVCGKEPELKIISRKPILPGGDELEDNRRSRSAKLRIIEKLDTGQEVL</sequence>
<dbReference type="GO" id="GO:0070475">
    <property type="term" value="P:rRNA base methylation"/>
    <property type="evidence" value="ECO:0007669"/>
    <property type="project" value="UniProtKB-UniRule"/>
</dbReference>
<comment type="caution">
    <text evidence="7">The sequence shown here is derived from an EMBL/GenBank/DDBJ whole genome shotgun (WGS) entry which is preliminary data.</text>
</comment>
<reference evidence="8" key="1">
    <citation type="submission" date="2015-07" db="EMBL/GenBank/DDBJ databases">
        <title>Draft genome sequence of Acetobacterium bakii DSM 8293, a potential psychrophilic chemical producer through syngas fermentation.</title>
        <authorList>
            <person name="Song Y."/>
            <person name="Hwang S."/>
            <person name="Cho B.-K."/>
        </authorList>
    </citation>
    <scope>NUCLEOTIDE SEQUENCE [LARGE SCALE GENOMIC DNA]</scope>
    <source>
        <strain evidence="8">DSM 8239</strain>
    </source>
</reference>
<evidence type="ECO:0000256" key="3">
    <source>
        <dbReference type="ARBA" id="ARBA00022603"/>
    </source>
</evidence>
<dbReference type="SUPFAM" id="SSF53335">
    <property type="entry name" value="S-adenosyl-L-methionine-dependent methyltransferases"/>
    <property type="match status" value="1"/>
</dbReference>
<proteinExistence type="inferred from homology"/>
<dbReference type="STRING" id="52689.AKG39_02115"/>
<dbReference type="Proteomes" id="UP000036873">
    <property type="component" value="Unassembled WGS sequence"/>
</dbReference>
<keyword evidence="5 6" id="KW-0949">S-adenosyl-L-methionine</keyword>
<evidence type="ECO:0000256" key="2">
    <source>
        <dbReference type="ARBA" id="ARBA00022552"/>
    </source>
</evidence>
<dbReference type="Gene3D" id="1.10.150.170">
    <property type="entry name" value="Putative methyltransferase TM0872, insert domain"/>
    <property type="match status" value="1"/>
</dbReference>
<evidence type="ECO:0000313" key="8">
    <source>
        <dbReference type="Proteomes" id="UP000036873"/>
    </source>
</evidence>
<dbReference type="InterPro" id="IPR023397">
    <property type="entry name" value="SAM-dep_MeTrfase_MraW_recog"/>
</dbReference>
<dbReference type="InterPro" id="IPR029063">
    <property type="entry name" value="SAM-dependent_MTases_sf"/>
</dbReference>
<dbReference type="PANTHER" id="PTHR11265">
    <property type="entry name" value="S-ADENOSYL-METHYLTRANSFERASE MRAW"/>
    <property type="match status" value="1"/>
</dbReference>